<evidence type="ECO:0000256" key="2">
    <source>
        <dbReference type="ARBA" id="ARBA00007861"/>
    </source>
</evidence>
<evidence type="ECO:0000313" key="6">
    <source>
        <dbReference type="EMBL" id="SGZ49713.1"/>
    </source>
</evidence>
<dbReference type="STRING" id="45354.A0A1L0BE68"/>
<dbReference type="GO" id="GO:0042273">
    <property type="term" value="P:ribosomal large subunit biogenesis"/>
    <property type="evidence" value="ECO:0007669"/>
    <property type="project" value="InterPro"/>
</dbReference>
<dbReference type="GO" id="GO:0030687">
    <property type="term" value="C:preribosome, large subunit precursor"/>
    <property type="evidence" value="ECO:0007669"/>
    <property type="project" value="TreeGrafter"/>
</dbReference>
<dbReference type="PANTHER" id="PTHR16038">
    <property type="entry name" value="NOP SEVEN ASSOCIATED PROTEIN 1"/>
    <property type="match status" value="1"/>
</dbReference>
<name>A0A1L0BE68_9ASCO</name>
<comment type="function">
    <text evidence="1">Involved in the biogenesis of the 60S ribosomal subunit.</text>
</comment>
<dbReference type="Gene3D" id="2.130.10.10">
    <property type="entry name" value="YVTN repeat-like/Quinoprotein amine dehydrogenase"/>
    <property type="match status" value="1"/>
</dbReference>
<feature type="compositionally biased region" description="Acidic residues" evidence="5">
    <location>
        <begin position="400"/>
        <end position="418"/>
    </location>
</feature>
<dbReference type="Proteomes" id="UP000182334">
    <property type="component" value="Chromosome II"/>
</dbReference>
<dbReference type="SUPFAM" id="SSF50978">
    <property type="entry name" value="WD40 repeat-like"/>
    <property type="match status" value="1"/>
</dbReference>
<accession>A0A1L0BE68</accession>
<comment type="similarity">
    <text evidence="2">Belongs to the NSA1 family.</text>
</comment>
<organism evidence="6 7">
    <name type="scientific">Sungouiella intermedia</name>
    <dbReference type="NCBI Taxonomy" id="45354"/>
    <lineage>
        <taxon>Eukaryota</taxon>
        <taxon>Fungi</taxon>
        <taxon>Dikarya</taxon>
        <taxon>Ascomycota</taxon>
        <taxon>Saccharomycotina</taxon>
        <taxon>Pichiomycetes</taxon>
        <taxon>Metschnikowiaceae</taxon>
        <taxon>Sungouiella</taxon>
    </lineage>
</organism>
<evidence type="ECO:0000313" key="7">
    <source>
        <dbReference type="Proteomes" id="UP000182334"/>
    </source>
</evidence>
<dbReference type="InterPro" id="IPR036322">
    <property type="entry name" value="WD40_repeat_dom_sf"/>
</dbReference>
<gene>
    <name evidence="6" type="ORF">SAMEA4029010_CIC11G00000000703</name>
</gene>
<keyword evidence="7" id="KW-1185">Reference proteome</keyword>
<dbReference type="AlphaFoldDB" id="A0A1L0BE68"/>
<comment type="subunit">
    <text evidence="3">Component of the pre-66S ribosomal particle.</text>
</comment>
<dbReference type="PANTHER" id="PTHR16038:SF4">
    <property type="entry name" value="WD REPEAT-CONTAINING PROTEIN 74"/>
    <property type="match status" value="1"/>
</dbReference>
<evidence type="ECO:0000256" key="3">
    <source>
        <dbReference type="ARBA" id="ARBA00011187"/>
    </source>
</evidence>
<dbReference type="EMBL" id="LT635757">
    <property type="protein sequence ID" value="SGZ49713.1"/>
    <property type="molecule type" value="Genomic_DNA"/>
</dbReference>
<dbReference type="InterPro" id="IPR015943">
    <property type="entry name" value="WD40/YVTN_repeat-like_dom_sf"/>
</dbReference>
<protein>
    <recommendedName>
        <fullName evidence="4">Ribosome biogenesis protein NSA1</fullName>
    </recommendedName>
</protein>
<dbReference type="CDD" id="cd22858">
    <property type="entry name" value="Nsa1"/>
    <property type="match status" value="1"/>
</dbReference>
<reference evidence="6 7" key="1">
    <citation type="submission" date="2016-10" db="EMBL/GenBank/DDBJ databases">
        <authorList>
            <person name="de Groot N.N."/>
        </authorList>
    </citation>
    <scope>NUCLEOTIDE SEQUENCE [LARGE SCALE GENOMIC DNA]</scope>
    <source>
        <strain evidence="6 7">CBS 141442</strain>
    </source>
</reference>
<dbReference type="OrthoDB" id="18388at2759"/>
<sequence>MRIFVSSDETGNIKEVISAPGVDTSKKDGEQPELVNNILQASDLTNVKNRIVHLATFQEKWIVSSRLGGFLTVYDMFNSSEVPEENYNLLHNYKLPVESGDKPVALIKFEKDDFVMVAFESSVVFIIFFNGGKFDVKPISISIPIRPVNDEKSTLSTFVHNPYIPGIFASGGKNNDLQVVKLFDKKKNFTGKDSKSSSSWKIKVEFEAENVEPDHLGIEAPIWISGILFCKDAPKKGYKLITSTRYGNIRKYDTVEDTEPIGSYKVCDKAILTLNFASNEQDEIIISDTHTFVARLSLTKVDARAQRIVSASAGTFYKPSLKLLGKYSEGGNTGAIHGVDVDFTNNVVAFGGLDRYLRVFNVSSRALVLKIYLGTQISSLVILDASDANLDSEEKKRELEAEDDDEKFWNDLDQDEEAPAPIIKKKRRI</sequence>
<dbReference type="GO" id="GO:0005730">
    <property type="term" value="C:nucleolus"/>
    <property type="evidence" value="ECO:0007669"/>
    <property type="project" value="InterPro"/>
</dbReference>
<proteinExistence type="inferred from homology"/>
<feature type="region of interest" description="Disordered" evidence="5">
    <location>
        <begin position="393"/>
        <end position="429"/>
    </location>
</feature>
<evidence type="ECO:0000256" key="4">
    <source>
        <dbReference type="ARBA" id="ARBA00014234"/>
    </source>
</evidence>
<dbReference type="InterPro" id="IPR037379">
    <property type="entry name" value="WDR74/Nsa1"/>
</dbReference>
<evidence type="ECO:0000256" key="1">
    <source>
        <dbReference type="ARBA" id="ARBA00002889"/>
    </source>
</evidence>
<evidence type="ECO:0000256" key="5">
    <source>
        <dbReference type="SAM" id="MobiDB-lite"/>
    </source>
</evidence>